<dbReference type="OrthoDB" id="5945798at2759"/>
<dbReference type="InterPro" id="IPR053209">
    <property type="entry name" value="Gramillin-biosynth_MTr"/>
</dbReference>
<dbReference type="PROSITE" id="PS50280">
    <property type="entry name" value="SET"/>
    <property type="match status" value="1"/>
</dbReference>
<feature type="domain" description="SET" evidence="2">
    <location>
        <begin position="435"/>
        <end position="628"/>
    </location>
</feature>
<feature type="compositionally biased region" description="Pro residues" evidence="1">
    <location>
        <begin position="515"/>
        <end position="526"/>
    </location>
</feature>
<dbReference type="PANTHER" id="PTHR47643:SF2">
    <property type="entry name" value="TPR DOMAIN PROTEIN (AFU_ORTHOLOGUE AFUA_5G12710)"/>
    <property type="match status" value="1"/>
</dbReference>
<accession>A0A4Y7QCK4</accession>
<name>A0A4Y7QCK4_9AGAM</name>
<evidence type="ECO:0000313" key="4">
    <source>
        <dbReference type="Proteomes" id="UP000294933"/>
    </source>
</evidence>
<dbReference type="EMBL" id="ML170164">
    <property type="protein sequence ID" value="TDL25417.1"/>
    <property type="molecule type" value="Genomic_DNA"/>
</dbReference>
<gene>
    <name evidence="3" type="ORF">BD410DRAFT_896296</name>
</gene>
<feature type="region of interest" description="Disordered" evidence="1">
    <location>
        <begin position="510"/>
        <end position="534"/>
    </location>
</feature>
<reference evidence="3 4" key="1">
    <citation type="submission" date="2018-06" db="EMBL/GenBank/DDBJ databases">
        <title>A transcriptomic atlas of mushroom development highlights an independent origin of complex multicellularity.</title>
        <authorList>
            <consortium name="DOE Joint Genome Institute"/>
            <person name="Krizsan K."/>
            <person name="Almasi E."/>
            <person name="Merenyi Z."/>
            <person name="Sahu N."/>
            <person name="Viragh M."/>
            <person name="Koszo T."/>
            <person name="Mondo S."/>
            <person name="Kiss B."/>
            <person name="Balint B."/>
            <person name="Kues U."/>
            <person name="Barry K."/>
            <person name="Hegedus J.C."/>
            <person name="Henrissat B."/>
            <person name="Johnson J."/>
            <person name="Lipzen A."/>
            <person name="Ohm R."/>
            <person name="Nagy I."/>
            <person name="Pangilinan J."/>
            <person name="Yan J."/>
            <person name="Xiong Y."/>
            <person name="Grigoriev I.V."/>
            <person name="Hibbett D.S."/>
            <person name="Nagy L.G."/>
        </authorList>
    </citation>
    <scope>NUCLEOTIDE SEQUENCE [LARGE SCALE GENOMIC DNA]</scope>
    <source>
        <strain evidence="3 4">SZMC22713</strain>
    </source>
</reference>
<evidence type="ECO:0000259" key="2">
    <source>
        <dbReference type="PROSITE" id="PS50280"/>
    </source>
</evidence>
<dbReference type="Proteomes" id="UP000294933">
    <property type="component" value="Unassembled WGS sequence"/>
</dbReference>
<dbReference type="AlphaFoldDB" id="A0A4Y7QCK4"/>
<dbReference type="InterPro" id="IPR011990">
    <property type="entry name" value="TPR-like_helical_dom_sf"/>
</dbReference>
<keyword evidence="4" id="KW-1185">Reference proteome</keyword>
<dbReference type="Gene3D" id="1.25.40.10">
    <property type="entry name" value="Tetratricopeptide repeat domain"/>
    <property type="match status" value="1"/>
</dbReference>
<dbReference type="STRING" id="50990.A0A4Y7QCK4"/>
<dbReference type="InterPro" id="IPR046341">
    <property type="entry name" value="SET_dom_sf"/>
</dbReference>
<dbReference type="SUPFAM" id="SSF82199">
    <property type="entry name" value="SET domain"/>
    <property type="match status" value="1"/>
</dbReference>
<dbReference type="SMART" id="SM00317">
    <property type="entry name" value="SET"/>
    <property type="match status" value="1"/>
</dbReference>
<protein>
    <recommendedName>
        <fullName evidence="2">SET domain-containing protein</fullName>
    </recommendedName>
</protein>
<dbReference type="PANTHER" id="PTHR47643">
    <property type="entry name" value="TPR DOMAIN PROTEIN (AFU_ORTHOLOGUE AFUA_5G12710)"/>
    <property type="match status" value="1"/>
</dbReference>
<dbReference type="SUPFAM" id="SSF48452">
    <property type="entry name" value="TPR-like"/>
    <property type="match status" value="1"/>
</dbReference>
<dbReference type="InterPro" id="IPR001214">
    <property type="entry name" value="SET_dom"/>
</dbReference>
<evidence type="ECO:0000313" key="3">
    <source>
        <dbReference type="EMBL" id="TDL25417.1"/>
    </source>
</evidence>
<evidence type="ECO:0000256" key="1">
    <source>
        <dbReference type="SAM" id="MobiDB-lite"/>
    </source>
</evidence>
<dbReference type="VEuPathDB" id="FungiDB:BD410DRAFT_896296"/>
<organism evidence="3 4">
    <name type="scientific">Rickenella mellea</name>
    <dbReference type="NCBI Taxonomy" id="50990"/>
    <lineage>
        <taxon>Eukaryota</taxon>
        <taxon>Fungi</taxon>
        <taxon>Dikarya</taxon>
        <taxon>Basidiomycota</taxon>
        <taxon>Agaricomycotina</taxon>
        <taxon>Agaricomycetes</taxon>
        <taxon>Hymenochaetales</taxon>
        <taxon>Rickenellaceae</taxon>
        <taxon>Rickenella</taxon>
    </lineage>
</organism>
<sequence length="854" mass="95299">MAETPRDYNAEAAAIRLRFLQSLSDIPFLSDALRPLTSNSSTDSESCFDDLEGILQNPTAERLSMKMCKEAIEMHLEFLETERTQPPTKISSPSRSRVCSLLSRNRVENEKADILRHGVAHYNTFIDSHREFSRKSPEDLQPLLISSMLAPKRHEGFYLLCRTITEPSGSSAYVHTPLLLTKLPKVRQVSITIGIEDVEGSAGIVVISNFPTLTFATPDELDVVCPLGTIIAVREPVYKFSEGDDMPFIRVHSPSDVVFLTSTSDILRGLTWSSDAIAPLPPTPRPSVEGWRLLGISQFKAQHWLAAAISFTHGLSLDPQAHVLRLNRSECYLRLGWFVSALHDSKHALLSGEILDDKLIGKAVFRTAKVLYRLGRYSEALEMAKRRPDDEDCKPWISRSSDRLLEQSTSCYNWKDIFLTSQDPSADIDVAEFTGPIEVRKSEGMGGGRGVFVTRSVQVGELLIVSKPISLIYTRKLPEKEAFTALYSSDTDTGDPNAASVIGALYAGSGSEPHSYPPPPPPPPQHPSDDVKSTGYSFRSCSDIDMAMIEHVCTLDGVGIIPLAKARPAPESTGSSIADLRAVGIYPLPSLCNHSCIPTSNRVFFGDVLVIRASRNLKKGEELTVQYVPGELPFTERQERLSKFDFVCYCPLCTADRADGDDAPRIRNRIWSKFDKVASKNPKGPTFRRALKFTHDMEQTFRDTDERRMCRNVNPMLSNLYHRLAALYCRRWRDHERPMEASLEAFMKALEALGIVVLDKSITGRIKRQGQLPIDTSAAPSHSIEECVKMVLTMCDNFLIMDEDQRAESWMKAAVFLERVLTGGGSDLFRLRYQLVLEGLSSEVNDFAQSILND</sequence>
<proteinExistence type="predicted"/>
<dbReference type="Gene3D" id="2.170.270.10">
    <property type="entry name" value="SET domain"/>
    <property type="match status" value="1"/>
</dbReference>
<dbReference type="Pfam" id="PF00856">
    <property type="entry name" value="SET"/>
    <property type="match status" value="1"/>
</dbReference>